<dbReference type="AlphaFoldDB" id="A0A3N1XVY5"/>
<evidence type="ECO:0000256" key="2">
    <source>
        <dbReference type="ARBA" id="ARBA00006602"/>
    </source>
</evidence>
<evidence type="ECO:0000313" key="10">
    <source>
        <dbReference type="Proteomes" id="UP000273083"/>
    </source>
</evidence>
<dbReference type="PANTHER" id="PTHR34982:SF1">
    <property type="entry name" value="FLAGELLAR ASSEMBLY PROTEIN FLIH"/>
    <property type="match status" value="1"/>
</dbReference>
<evidence type="ECO:0000256" key="5">
    <source>
        <dbReference type="ARBA" id="ARBA00022927"/>
    </source>
</evidence>
<comment type="function">
    <text evidence="1">Needed for flagellar regrowth and assembly.</text>
</comment>
<keyword evidence="5" id="KW-0653">Protein transport</keyword>
<evidence type="ECO:0000256" key="4">
    <source>
        <dbReference type="ARBA" id="ARBA00022795"/>
    </source>
</evidence>
<evidence type="ECO:0000256" key="3">
    <source>
        <dbReference type="ARBA" id="ARBA00022448"/>
    </source>
</evidence>
<evidence type="ECO:0000256" key="6">
    <source>
        <dbReference type="ARBA" id="ARBA00023225"/>
    </source>
</evidence>
<keyword evidence="6" id="KW-1006">Bacterial flagellum protein export</keyword>
<dbReference type="GO" id="GO:0005829">
    <property type="term" value="C:cytosol"/>
    <property type="evidence" value="ECO:0007669"/>
    <property type="project" value="TreeGrafter"/>
</dbReference>
<reference evidence="9 10" key="1">
    <citation type="submission" date="2018-11" db="EMBL/GenBank/DDBJ databases">
        <title>Genomic Encyclopedia of Type Strains, Phase IV (KMG-IV): sequencing the most valuable type-strain genomes for metagenomic binning, comparative biology and taxonomic classification.</title>
        <authorList>
            <person name="Goeker M."/>
        </authorList>
    </citation>
    <scope>NUCLEOTIDE SEQUENCE [LARGE SCALE GENOMIC DNA]</scope>
    <source>
        <strain evidence="9 10">DSM 26537</strain>
    </source>
</reference>
<keyword evidence="7" id="KW-0175">Coiled coil</keyword>
<dbReference type="Pfam" id="PF02108">
    <property type="entry name" value="FliH"/>
    <property type="match status" value="1"/>
</dbReference>
<dbReference type="Proteomes" id="UP000273083">
    <property type="component" value="Unassembled WGS sequence"/>
</dbReference>
<keyword evidence="10" id="KW-1185">Reference proteome</keyword>
<comment type="similarity">
    <text evidence="2">Belongs to the FliH family.</text>
</comment>
<dbReference type="InterPro" id="IPR018035">
    <property type="entry name" value="Flagellar_FliH/T3SS_HrpE"/>
</dbReference>
<protein>
    <submittedName>
        <fullName evidence="9">Flagellar assembly protein FliH</fullName>
    </submittedName>
</protein>
<sequence>MLSNLIKSNYIYFSGTEKRVIDSNNREDIYKFNPVTNVDVESGDEEAKTFVEGINAKNVEITPEINTDEMVDEILANANEKAEQIINDGISKANLEKEKIFEDARNEGYSIGKKEGQDEIARLKTELEEKVVSLEKDYNEKIKEVEPAFVKLMIDYLYKLTGVMAEDHKEIIHYLIHQAITGTENSKNYTIKVSKDDYPVVESKREEITNILKNDAQLEIIEDNSLSSNECFIETDNRMIDCSLNIKLENLITDLKILARI</sequence>
<dbReference type="PANTHER" id="PTHR34982">
    <property type="entry name" value="YOP PROTEINS TRANSLOCATION PROTEIN L"/>
    <property type="match status" value="1"/>
</dbReference>
<dbReference type="RefSeq" id="WP_123608445.1">
    <property type="nucleotide sequence ID" value="NZ_RJVG01000002.1"/>
</dbReference>
<keyword evidence="4" id="KW-1005">Bacterial flagellum biogenesis</keyword>
<dbReference type="SUPFAM" id="SSF160527">
    <property type="entry name" value="V-type ATPase subunit E-like"/>
    <property type="match status" value="1"/>
</dbReference>
<keyword evidence="9" id="KW-0969">Cilium</keyword>
<comment type="caution">
    <text evidence="9">The sequence shown here is derived from an EMBL/GenBank/DDBJ whole genome shotgun (WGS) entry which is preliminary data.</text>
</comment>
<gene>
    <name evidence="9" type="ORF">EDD66_102418</name>
</gene>
<keyword evidence="9" id="KW-0282">Flagellum</keyword>
<keyword evidence="3" id="KW-0813">Transport</keyword>
<dbReference type="GO" id="GO:0044781">
    <property type="term" value="P:bacterial-type flagellum organization"/>
    <property type="evidence" value="ECO:0007669"/>
    <property type="project" value="UniProtKB-KW"/>
</dbReference>
<dbReference type="EMBL" id="RJVG01000002">
    <property type="protein sequence ID" value="ROR30763.1"/>
    <property type="molecule type" value="Genomic_DNA"/>
</dbReference>
<feature type="coiled-coil region" evidence="7">
    <location>
        <begin position="117"/>
        <end position="144"/>
    </location>
</feature>
<organism evidence="9 10">
    <name type="scientific">Mobilisporobacter senegalensis</name>
    <dbReference type="NCBI Taxonomy" id="1329262"/>
    <lineage>
        <taxon>Bacteria</taxon>
        <taxon>Bacillati</taxon>
        <taxon>Bacillota</taxon>
        <taxon>Clostridia</taxon>
        <taxon>Lachnospirales</taxon>
        <taxon>Lachnospiraceae</taxon>
        <taxon>Mobilisporobacter</taxon>
    </lineage>
</organism>
<feature type="domain" description="Flagellar assembly protein FliH/Type III secretion system HrpE" evidence="8">
    <location>
        <begin position="124"/>
        <end position="250"/>
    </location>
</feature>
<accession>A0A3N1XVY5</accession>
<evidence type="ECO:0000259" key="8">
    <source>
        <dbReference type="Pfam" id="PF02108"/>
    </source>
</evidence>
<dbReference type="GO" id="GO:0015031">
    <property type="term" value="P:protein transport"/>
    <property type="evidence" value="ECO:0007669"/>
    <property type="project" value="UniProtKB-KW"/>
</dbReference>
<evidence type="ECO:0000256" key="7">
    <source>
        <dbReference type="SAM" id="Coils"/>
    </source>
</evidence>
<dbReference type="InterPro" id="IPR051472">
    <property type="entry name" value="T3SS_Stator/FliH"/>
</dbReference>
<name>A0A3N1XVY5_9FIRM</name>
<evidence type="ECO:0000313" key="9">
    <source>
        <dbReference type="EMBL" id="ROR30763.1"/>
    </source>
</evidence>
<dbReference type="OrthoDB" id="9786341at2"/>
<keyword evidence="9" id="KW-0966">Cell projection</keyword>
<proteinExistence type="inferred from homology"/>
<evidence type="ECO:0000256" key="1">
    <source>
        <dbReference type="ARBA" id="ARBA00003041"/>
    </source>
</evidence>